<gene>
    <name evidence="4 7" type="primary">bamB</name>
    <name evidence="7" type="ORF">GCM10007907_32700</name>
</gene>
<evidence type="ECO:0000259" key="6">
    <source>
        <dbReference type="Pfam" id="PF13360"/>
    </source>
</evidence>
<proteinExistence type="inferred from homology"/>
<dbReference type="SMART" id="SM00564">
    <property type="entry name" value="PQQ"/>
    <property type="match status" value="5"/>
</dbReference>
<dbReference type="SUPFAM" id="SSF50998">
    <property type="entry name" value="Quinoprotein alcohol dehydrogenase-like"/>
    <property type="match status" value="1"/>
</dbReference>
<comment type="subunit">
    <text evidence="4">Part of the Bam complex.</text>
</comment>
<comment type="similarity">
    <text evidence="4">Belongs to the BamB family.</text>
</comment>
<evidence type="ECO:0000256" key="2">
    <source>
        <dbReference type="ARBA" id="ARBA00023136"/>
    </source>
</evidence>
<dbReference type="PANTHER" id="PTHR34512">
    <property type="entry name" value="CELL SURFACE PROTEIN"/>
    <property type="match status" value="1"/>
</dbReference>
<dbReference type="InterPro" id="IPR002372">
    <property type="entry name" value="PQQ_rpt_dom"/>
</dbReference>
<comment type="subcellular location">
    <subcellularLocation>
        <location evidence="4">Cell outer membrane</location>
        <topology evidence="4">Lipid-anchor</topology>
    </subcellularLocation>
</comment>
<evidence type="ECO:0000256" key="3">
    <source>
        <dbReference type="ARBA" id="ARBA00023237"/>
    </source>
</evidence>
<feature type="signal peptide" evidence="5">
    <location>
        <begin position="1"/>
        <end position="24"/>
    </location>
</feature>
<dbReference type="InterPro" id="IPR015943">
    <property type="entry name" value="WD40/YVTN_repeat-like_dom_sf"/>
</dbReference>
<dbReference type="NCBIfam" id="TIGR03300">
    <property type="entry name" value="assembly_YfgL"/>
    <property type="match status" value="1"/>
</dbReference>
<sequence length="382" mass="40033">MNMHRMPQGLTGKFAVLGAVTLLAACAGTDNSPQPTPLSDIKASAELNSAWRTSYSDGKLYRFAPDATGDAVYMAGVSGIAGFAMPDGAKRFEVRSAQPLAGGVGAASGLVVAGTLKGEVYGWEAATGQLRWQTKVSSEMVSPPVIAEGVVVVRTVDGRVTGLEAKDGKQRWQFVRSQPSLVLRNYAPATIADGAVYIGLASGRLASLSLADGRVLWESQVAQPKGATELERISDVTSAPVVDKGMVCAVAFQGKVACFAVSNGSMLWSRDISSYVGLAMDADKVYVSDEVGNIQAFERSGGRSLWKQAALYGRRISGPAVIDGKVAVGDFEGYVHLLSQADGSFVARMSTDKSRVLVAPRVISGKLIVQTESGGLHALAVK</sequence>
<reference evidence="8" key="1">
    <citation type="journal article" date="2019" name="Int. J. Syst. Evol. Microbiol.">
        <title>The Global Catalogue of Microorganisms (GCM) 10K type strain sequencing project: providing services to taxonomists for standard genome sequencing and annotation.</title>
        <authorList>
            <consortium name="The Broad Institute Genomics Platform"/>
            <consortium name="The Broad Institute Genome Sequencing Center for Infectious Disease"/>
            <person name="Wu L."/>
            <person name="Ma J."/>
        </authorList>
    </citation>
    <scope>NUCLEOTIDE SEQUENCE [LARGE SCALE GENOMIC DNA]</scope>
    <source>
        <strain evidence="8">NBRC 110044</strain>
    </source>
</reference>
<keyword evidence="8" id="KW-1185">Reference proteome</keyword>
<protein>
    <recommendedName>
        <fullName evidence="4">Outer membrane protein assembly factor BamB</fullName>
    </recommendedName>
</protein>
<dbReference type="RefSeq" id="WP_284197550.1">
    <property type="nucleotide sequence ID" value="NZ_BSOG01000004.1"/>
</dbReference>
<organism evidence="7 8">
    <name type="scientific">Chitinimonas prasina</name>
    <dbReference type="NCBI Taxonomy" id="1434937"/>
    <lineage>
        <taxon>Bacteria</taxon>
        <taxon>Pseudomonadati</taxon>
        <taxon>Pseudomonadota</taxon>
        <taxon>Betaproteobacteria</taxon>
        <taxon>Neisseriales</taxon>
        <taxon>Chitinibacteraceae</taxon>
        <taxon>Chitinimonas</taxon>
    </lineage>
</organism>
<keyword evidence="1 4" id="KW-0732">Signal</keyword>
<dbReference type="InterPro" id="IPR017687">
    <property type="entry name" value="BamB"/>
</dbReference>
<dbReference type="Proteomes" id="UP001156706">
    <property type="component" value="Unassembled WGS sequence"/>
</dbReference>
<evidence type="ECO:0000256" key="5">
    <source>
        <dbReference type="SAM" id="SignalP"/>
    </source>
</evidence>
<feature type="domain" description="Pyrrolo-quinoline quinone repeat" evidence="6">
    <location>
        <begin position="80"/>
        <end position="308"/>
    </location>
</feature>
<dbReference type="PANTHER" id="PTHR34512:SF30">
    <property type="entry name" value="OUTER MEMBRANE PROTEIN ASSEMBLY FACTOR BAMB"/>
    <property type="match status" value="1"/>
</dbReference>
<dbReference type="Gene3D" id="2.130.10.10">
    <property type="entry name" value="YVTN repeat-like/Quinoprotein amine dehydrogenase"/>
    <property type="match status" value="1"/>
</dbReference>
<accession>A0ABQ5YHJ8</accession>
<keyword evidence="2 4" id="KW-0472">Membrane</keyword>
<keyword evidence="4" id="KW-0449">Lipoprotein</keyword>
<evidence type="ECO:0000256" key="1">
    <source>
        <dbReference type="ARBA" id="ARBA00022729"/>
    </source>
</evidence>
<dbReference type="Pfam" id="PF13360">
    <property type="entry name" value="PQQ_2"/>
    <property type="match status" value="1"/>
</dbReference>
<dbReference type="InterPro" id="IPR018391">
    <property type="entry name" value="PQQ_b-propeller_rpt"/>
</dbReference>
<comment type="caution">
    <text evidence="7">The sequence shown here is derived from an EMBL/GenBank/DDBJ whole genome shotgun (WGS) entry which is preliminary data.</text>
</comment>
<evidence type="ECO:0000313" key="7">
    <source>
        <dbReference type="EMBL" id="GLR14480.1"/>
    </source>
</evidence>
<dbReference type="EMBL" id="BSOG01000004">
    <property type="protein sequence ID" value="GLR14480.1"/>
    <property type="molecule type" value="Genomic_DNA"/>
</dbReference>
<evidence type="ECO:0000256" key="4">
    <source>
        <dbReference type="HAMAP-Rule" id="MF_00923"/>
    </source>
</evidence>
<dbReference type="HAMAP" id="MF_00923">
    <property type="entry name" value="OM_assembly_BamB"/>
    <property type="match status" value="1"/>
</dbReference>
<name>A0ABQ5YHJ8_9NEIS</name>
<feature type="chain" id="PRO_5046537430" description="Outer membrane protein assembly factor BamB" evidence="5">
    <location>
        <begin position="25"/>
        <end position="382"/>
    </location>
</feature>
<keyword evidence="3 4" id="KW-0998">Cell outer membrane</keyword>
<comment type="function">
    <text evidence="4">Part of the outer membrane protein assembly complex, which is involved in assembly and insertion of beta-barrel proteins into the outer membrane.</text>
</comment>
<keyword evidence="4" id="KW-0564">Palmitate</keyword>
<dbReference type="InterPro" id="IPR011047">
    <property type="entry name" value="Quinoprotein_ADH-like_sf"/>
</dbReference>
<dbReference type="PROSITE" id="PS51257">
    <property type="entry name" value="PROKAR_LIPOPROTEIN"/>
    <property type="match status" value="1"/>
</dbReference>
<evidence type="ECO:0000313" key="8">
    <source>
        <dbReference type="Proteomes" id="UP001156706"/>
    </source>
</evidence>